<dbReference type="Pfam" id="PF00076">
    <property type="entry name" value="RRM_1"/>
    <property type="match status" value="4"/>
</dbReference>
<evidence type="ECO:0000256" key="7">
    <source>
        <dbReference type="ARBA" id="ARBA00023242"/>
    </source>
</evidence>
<dbReference type="NCBIfam" id="TIGR01628">
    <property type="entry name" value="PABP-1234"/>
    <property type="match status" value="1"/>
</dbReference>
<evidence type="ECO:0000256" key="4">
    <source>
        <dbReference type="ARBA" id="ARBA00022490"/>
    </source>
</evidence>
<evidence type="ECO:0000256" key="9">
    <source>
        <dbReference type="PROSITE-ProRule" id="PRU00176"/>
    </source>
</evidence>
<dbReference type="InterPro" id="IPR002343">
    <property type="entry name" value="Hud_Sxl_RNA"/>
</dbReference>
<evidence type="ECO:0000256" key="11">
    <source>
        <dbReference type="SAM" id="MobiDB-lite"/>
    </source>
</evidence>
<evidence type="ECO:0000256" key="6">
    <source>
        <dbReference type="ARBA" id="ARBA00022884"/>
    </source>
</evidence>
<feature type="domain" description="RRM" evidence="12">
    <location>
        <begin position="205"/>
        <end position="282"/>
    </location>
</feature>
<feature type="domain" description="PABC" evidence="13">
    <location>
        <begin position="549"/>
        <end position="626"/>
    </location>
</feature>
<dbReference type="SMART" id="SM00517">
    <property type="entry name" value="PolyA"/>
    <property type="match status" value="1"/>
</dbReference>
<dbReference type="PROSITE" id="PS51309">
    <property type="entry name" value="PABC"/>
    <property type="match status" value="1"/>
</dbReference>
<gene>
    <name evidence="14" type="ORF">LLUT_LOCUS6870</name>
</gene>
<dbReference type="Pfam" id="PF00658">
    <property type="entry name" value="MLLE"/>
    <property type="match status" value="1"/>
</dbReference>
<accession>A0AAV1W976</accession>
<keyword evidence="4 10" id="KW-0963">Cytoplasm</keyword>
<dbReference type="CDD" id="cd12379">
    <property type="entry name" value="RRM2_I_PABPs"/>
    <property type="match status" value="1"/>
</dbReference>
<keyword evidence="7" id="KW-0539">Nucleus</keyword>
<dbReference type="InterPro" id="IPR045305">
    <property type="entry name" value="RRM2_I_PABPs"/>
</dbReference>
<evidence type="ECO:0000259" key="12">
    <source>
        <dbReference type="PROSITE" id="PS50102"/>
    </source>
</evidence>
<proteinExistence type="inferred from homology"/>
<protein>
    <recommendedName>
        <fullName evidence="10">Polyadenylate-binding protein</fullName>
        <shortName evidence="10">PABP</shortName>
    </recommendedName>
</protein>
<evidence type="ECO:0000256" key="8">
    <source>
        <dbReference type="ARBA" id="ARBA00054110"/>
    </source>
</evidence>
<dbReference type="EMBL" id="CAXHTB010000004">
    <property type="protein sequence ID" value="CAL0305810.1"/>
    <property type="molecule type" value="Genomic_DNA"/>
</dbReference>
<dbReference type="SMART" id="SM00360">
    <property type="entry name" value="RRM"/>
    <property type="match status" value="4"/>
</dbReference>
<dbReference type="PANTHER" id="PTHR24012">
    <property type="entry name" value="RNA BINDING PROTEIN"/>
    <property type="match status" value="1"/>
</dbReference>
<feature type="domain" description="RRM" evidence="12">
    <location>
        <begin position="308"/>
        <end position="385"/>
    </location>
</feature>
<sequence length="629" mass="71026">MEHLPKTPNTESENPRERIRLPESLYIWSIDKNVTESQLFDLFNQVAQVVSVSISRDLTTGKSLRSAYVHFNNYQDATKALHELNETLLNNKPLKIVYSTRDIDRKKYAANIFIKNLDKAIHFKQLYDICSPFGNIISCKITKDATGQSKGYGYAQFDNEESAQNAIDNLNGKLVNDKQIYVSHFRPKEVRNRHSVLSGDTSKFTSLYVKNLPEWLTEIDLKNFFGEFGTITNAIVMREIDGSSKQFGFVNFENPDSAAKALEALNGMNFDGRSLYVRRSLKKSERELELKKAFEQIMKEAAEKLQYVNLYINNLHECITGEDLRELFSVFGRVVSYQVIHDPEYFSSGYGFVEFSTPEEANQALHVMNGEVVAGRKLFVALAMKNQERRTTLEAQFSQMSLLPMSPPAPVAPHIPLSPLRFSDPGQQFLFGQPLSVSIPQAGFGFQQQLVPGTIMPSAPFPNFLFPQIQQGQHEPWSGGSRGSSSSRQSKREPPMLFEQVLSRSPVYWYPTVHNTGNAPWPALAGGMLADPYDRGGVPIWDASEQPVATNNLSRALANASPEEQRTILGEALYPLVHNLEPDSAEKITGMILEMDKHDILDLIESPVDLKEKVTESMDLLRCYIYQED</sequence>
<dbReference type="AlphaFoldDB" id="A0AAV1W976"/>
<dbReference type="FunFam" id="3.30.70.330:FF:000651">
    <property type="entry name" value="Poly(A) binding protein cytoplasmic 1 like"/>
    <property type="match status" value="1"/>
</dbReference>
<dbReference type="InterPro" id="IPR002004">
    <property type="entry name" value="PABP_HYD_C"/>
</dbReference>
<dbReference type="InterPro" id="IPR000504">
    <property type="entry name" value="RRM_dom"/>
</dbReference>
<keyword evidence="5" id="KW-0677">Repeat</keyword>
<keyword evidence="6 9" id="KW-0694">RNA-binding</keyword>
<comment type="function">
    <text evidence="8">Binds the poly(A) tail of mRNA. Appears to be an important mediator of the multiple roles of the poly(A) tail in mRNA biogenesis, stability and translation.</text>
</comment>
<dbReference type="SMART" id="SM00361">
    <property type="entry name" value="RRM_1"/>
    <property type="match status" value="4"/>
</dbReference>
<name>A0AAV1W976_LUPLU</name>
<dbReference type="InterPro" id="IPR006515">
    <property type="entry name" value="PABP_1234"/>
</dbReference>
<evidence type="ECO:0000256" key="3">
    <source>
        <dbReference type="ARBA" id="ARBA00008557"/>
    </source>
</evidence>
<comment type="subcellular location">
    <subcellularLocation>
        <location evidence="2 10">Cytoplasm</location>
    </subcellularLocation>
    <subcellularLocation>
        <location evidence="1">Nucleus</location>
    </subcellularLocation>
</comment>
<evidence type="ECO:0000259" key="13">
    <source>
        <dbReference type="PROSITE" id="PS51309"/>
    </source>
</evidence>
<comment type="caution">
    <text evidence="14">The sequence shown here is derived from an EMBL/GenBank/DDBJ whole genome shotgun (WGS) entry which is preliminary data.</text>
</comment>
<dbReference type="GO" id="GO:0005737">
    <property type="term" value="C:cytoplasm"/>
    <property type="evidence" value="ECO:0007669"/>
    <property type="project" value="UniProtKB-SubCell"/>
</dbReference>
<dbReference type="GO" id="GO:1990904">
    <property type="term" value="C:ribonucleoprotein complex"/>
    <property type="evidence" value="ECO:0007669"/>
    <property type="project" value="InterPro"/>
</dbReference>
<evidence type="ECO:0000313" key="14">
    <source>
        <dbReference type="EMBL" id="CAL0305810.1"/>
    </source>
</evidence>
<evidence type="ECO:0000256" key="1">
    <source>
        <dbReference type="ARBA" id="ARBA00004123"/>
    </source>
</evidence>
<organism evidence="14 15">
    <name type="scientific">Lupinus luteus</name>
    <name type="common">European yellow lupine</name>
    <dbReference type="NCBI Taxonomy" id="3873"/>
    <lineage>
        <taxon>Eukaryota</taxon>
        <taxon>Viridiplantae</taxon>
        <taxon>Streptophyta</taxon>
        <taxon>Embryophyta</taxon>
        <taxon>Tracheophyta</taxon>
        <taxon>Spermatophyta</taxon>
        <taxon>Magnoliopsida</taxon>
        <taxon>eudicotyledons</taxon>
        <taxon>Gunneridae</taxon>
        <taxon>Pentapetalae</taxon>
        <taxon>rosids</taxon>
        <taxon>fabids</taxon>
        <taxon>Fabales</taxon>
        <taxon>Fabaceae</taxon>
        <taxon>Papilionoideae</taxon>
        <taxon>50 kb inversion clade</taxon>
        <taxon>genistoids sensu lato</taxon>
        <taxon>core genistoids</taxon>
        <taxon>Genisteae</taxon>
        <taxon>Lupinus</taxon>
    </lineage>
</organism>
<dbReference type="Gene3D" id="1.10.1900.10">
    <property type="entry name" value="c-terminal domain of poly(a) binding protein"/>
    <property type="match status" value="1"/>
</dbReference>
<evidence type="ECO:0000256" key="5">
    <source>
        <dbReference type="ARBA" id="ARBA00022737"/>
    </source>
</evidence>
<dbReference type="InterPro" id="IPR003954">
    <property type="entry name" value="RRM_euk-type"/>
</dbReference>
<dbReference type="SUPFAM" id="SSF54928">
    <property type="entry name" value="RNA-binding domain, RBD"/>
    <property type="match status" value="3"/>
</dbReference>
<reference evidence="14 15" key="1">
    <citation type="submission" date="2024-03" db="EMBL/GenBank/DDBJ databases">
        <authorList>
            <person name="Martinez-Hernandez J."/>
        </authorList>
    </citation>
    <scope>NUCLEOTIDE SEQUENCE [LARGE SCALE GENOMIC DNA]</scope>
</reference>
<evidence type="ECO:0000256" key="2">
    <source>
        <dbReference type="ARBA" id="ARBA00004496"/>
    </source>
</evidence>
<dbReference type="GO" id="GO:0003723">
    <property type="term" value="F:RNA binding"/>
    <property type="evidence" value="ECO:0007669"/>
    <property type="project" value="UniProtKB-UniRule"/>
</dbReference>
<dbReference type="SUPFAM" id="SSF63570">
    <property type="entry name" value="PABC (PABP) domain"/>
    <property type="match status" value="1"/>
</dbReference>
<dbReference type="PRINTS" id="PR00961">
    <property type="entry name" value="HUDSXLRNA"/>
</dbReference>
<dbReference type="Proteomes" id="UP001497480">
    <property type="component" value="Unassembled WGS sequence"/>
</dbReference>
<comment type="similarity">
    <text evidence="3 10">Belongs to the polyadenylate-binding protein type-1 family.</text>
</comment>
<feature type="region of interest" description="Disordered" evidence="11">
    <location>
        <begin position="472"/>
        <end position="495"/>
    </location>
</feature>
<dbReference type="InterPro" id="IPR012677">
    <property type="entry name" value="Nucleotide-bd_a/b_plait_sf"/>
</dbReference>
<keyword evidence="15" id="KW-1185">Reference proteome</keyword>
<dbReference type="InterPro" id="IPR036053">
    <property type="entry name" value="PABP-dom"/>
</dbReference>
<feature type="domain" description="RRM" evidence="12">
    <location>
        <begin position="110"/>
        <end position="187"/>
    </location>
</feature>
<dbReference type="GO" id="GO:0005634">
    <property type="term" value="C:nucleus"/>
    <property type="evidence" value="ECO:0007669"/>
    <property type="project" value="UniProtKB-SubCell"/>
</dbReference>
<dbReference type="PROSITE" id="PS50102">
    <property type="entry name" value="RRM"/>
    <property type="match status" value="4"/>
</dbReference>
<feature type="domain" description="RRM" evidence="12">
    <location>
        <begin position="23"/>
        <end position="101"/>
    </location>
</feature>
<evidence type="ECO:0000256" key="10">
    <source>
        <dbReference type="RuleBase" id="RU362004"/>
    </source>
</evidence>
<evidence type="ECO:0000313" key="15">
    <source>
        <dbReference type="Proteomes" id="UP001497480"/>
    </source>
</evidence>
<dbReference type="InterPro" id="IPR035979">
    <property type="entry name" value="RBD_domain_sf"/>
</dbReference>
<dbReference type="Gene3D" id="3.30.70.330">
    <property type="match status" value="4"/>
</dbReference>